<organism evidence="1">
    <name type="scientific">marine metagenome</name>
    <dbReference type="NCBI Taxonomy" id="408172"/>
    <lineage>
        <taxon>unclassified sequences</taxon>
        <taxon>metagenomes</taxon>
        <taxon>ecological metagenomes</taxon>
    </lineage>
</organism>
<sequence>MGATPVINALGNRTFLGGSAPTPEILAAMQLAGRYYVDMDELL</sequence>
<reference evidence="1" key="1">
    <citation type="submission" date="2018-05" db="EMBL/GenBank/DDBJ databases">
        <authorList>
            <person name="Lanie J.A."/>
            <person name="Ng W.-L."/>
            <person name="Kazmierczak K.M."/>
            <person name="Andrzejewski T.M."/>
            <person name="Davidsen T.M."/>
            <person name="Wayne K.J."/>
            <person name="Tettelin H."/>
            <person name="Glass J.I."/>
            <person name="Rusch D."/>
            <person name="Podicherti R."/>
            <person name="Tsui H.-C.T."/>
            <person name="Winkler M.E."/>
        </authorList>
    </citation>
    <scope>NUCLEOTIDE SEQUENCE</scope>
</reference>
<evidence type="ECO:0000313" key="1">
    <source>
        <dbReference type="EMBL" id="SVD72706.1"/>
    </source>
</evidence>
<protein>
    <submittedName>
        <fullName evidence="1">Uncharacterized protein</fullName>
    </submittedName>
</protein>
<accession>A0A382XNR8</accession>
<dbReference type="AlphaFoldDB" id="A0A382XNR8"/>
<dbReference type="EMBL" id="UINC01169261">
    <property type="protein sequence ID" value="SVD72706.1"/>
    <property type="molecule type" value="Genomic_DNA"/>
</dbReference>
<feature type="non-terminal residue" evidence="1">
    <location>
        <position position="43"/>
    </location>
</feature>
<proteinExistence type="predicted"/>
<name>A0A382XNR8_9ZZZZ</name>
<gene>
    <name evidence="1" type="ORF">METZ01_LOCUS425560</name>
</gene>